<feature type="region of interest" description="Disordered" evidence="1">
    <location>
        <begin position="1"/>
        <end position="27"/>
    </location>
</feature>
<keyword evidence="3" id="KW-1185">Reference proteome</keyword>
<name>A0A4Z2H6K8_9TELE</name>
<feature type="region of interest" description="Disordered" evidence="1">
    <location>
        <begin position="149"/>
        <end position="173"/>
    </location>
</feature>
<dbReference type="Proteomes" id="UP000314294">
    <property type="component" value="Unassembled WGS sequence"/>
</dbReference>
<comment type="caution">
    <text evidence="2">The sequence shown here is derived from an EMBL/GenBank/DDBJ whole genome shotgun (WGS) entry which is preliminary data.</text>
</comment>
<accession>A0A4Z2H6K8</accession>
<reference evidence="2 3" key="1">
    <citation type="submission" date="2019-03" db="EMBL/GenBank/DDBJ databases">
        <title>First draft genome of Liparis tanakae, snailfish: a comprehensive survey of snailfish specific genes.</title>
        <authorList>
            <person name="Kim W."/>
            <person name="Song I."/>
            <person name="Jeong J.-H."/>
            <person name="Kim D."/>
            <person name="Kim S."/>
            <person name="Ryu S."/>
            <person name="Song J.Y."/>
            <person name="Lee S.K."/>
        </authorList>
    </citation>
    <scope>NUCLEOTIDE SEQUENCE [LARGE SCALE GENOMIC DNA]</scope>
    <source>
        <tissue evidence="2">Muscle</tissue>
    </source>
</reference>
<evidence type="ECO:0000313" key="3">
    <source>
        <dbReference type="Proteomes" id="UP000314294"/>
    </source>
</evidence>
<organism evidence="2 3">
    <name type="scientific">Liparis tanakae</name>
    <name type="common">Tanaka's snailfish</name>
    <dbReference type="NCBI Taxonomy" id="230148"/>
    <lineage>
        <taxon>Eukaryota</taxon>
        <taxon>Metazoa</taxon>
        <taxon>Chordata</taxon>
        <taxon>Craniata</taxon>
        <taxon>Vertebrata</taxon>
        <taxon>Euteleostomi</taxon>
        <taxon>Actinopterygii</taxon>
        <taxon>Neopterygii</taxon>
        <taxon>Teleostei</taxon>
        <taxon>Neoteleostei</taxon>
        <taxon>Acanthomorphata</taxon>
        <taxon>Eupercaria</taxon>
        <taxon>Perciformes</taxon>
        <taxon>Cottioidei</taxon>
        <taxon>Cottales</taxon>
        <taxon>Liparidae</taxon>
        <taxon>Liparis</taxon>
    </lineage>
</organism>
<evidence type="ECO:0000313" key="2">
    <source>
        <dbReference type="EMBL" id="TNN61150.1"/>
    </source>
</evidence>
<gene>
    <name evidence="2" type="ORF">EYF80_028658</name>
</gene>
<feature type="compositionally biased region" description="Basic and acidic residues" evidence="1">
    <location>
        <begin position="1"/>
        <end position="18"/>
    </location>
</feature>
<protein>
    <submittedName>
        <fullName evidence="2">Uncharacterized protein</fullName>
    </submittedName>
</protein>
<dbReference type="EMBL" id="SRLO01000321">
    <property type="protein sequence ID" value="TNN61150.1"/>
    <property type="molecule type" value="Genomic_DNA"/>
</dbReference>
<proteinExistence type="predicted"/>
<dbReference type="AlphaFoldDB" id="A0A4Z2H6K8"/>
<sequence length="267" mass="29926">MSSRDKATMVDCEADGRDSNGGCGAAENHSSFSVTMETTEELAMDCEVEVTAGDSPVQGENFGEDDEHICLETDSPNSQGKTVALGEILPEMPSGTMEIDTPDCSETMQTVFMRMKNIVRSRRYQKKMLSEKNSLSQSSTLNQIRNKIRNQIDTPSQNKTLNPSKTLNQSNTMSKTMRKRNILSWGNTPSQNKTPNHPSTLSLRNTLSQNKTLKHLSTLSLRNTLSQNKTPNHPSTLTLRNTQKKSYTKTLRIMSFVLKMIVIKMWQ</sequence>
<evidence type="ECO:0000256" key="1">
    <source>
        <dbReference type="SAM" id="MobiDB-lite"/>
    </source>
</evidence>